<dbReference type="Proteomes" id="UP000807504">
    <property type="component" value="Unassembled WGS sequence"/>
</dbReference>
<dbReference type="InterPro" id="IPR026175">
    <property type="entry name" value="MIPOL1"/>
</dbReference>
<dbReference type="PANTHER" id="PTHR22089:SF2">
    <property type="entry name" value="MIRROR-IMAGE POLYDACTYLY GENE 1 PROTEIN"/>
    <property type="match status" value="1"/>
</dbReference>
<feature type="region of interest" description="Disordered" evidence="2">
    <location>
        <begin position="1"/>
        <end position="42"/>
    </location>
</feature>
<dbReference type="PANTHER" id="PTHR22089">
    <property type="entry name" value="MIRROR-IMAGE POLYDACTYLY GENE 1 PROTEIN"/>
    <property type="match status" value="1"/>
</dbReference>
<dbReference type="EMBL" id="JABXBU010000030">
    <property type="protein sequence ID" value="KAF8784572.1"/>
    <property type="molecule type" value="Genomic_DNA"/>
</dbReference>
<dbReference type="AlphaFoldDB" id="A0A8T0F279"/>
<feature type="coiled-coil region" evidence="1">
    <location>
        <begin position="532"/>
        <end position="566"/>
    </location>
</feature>
<feature type="compositionally biased region" description="Basic and acidic residues" evidence="2">
    <location>
        <begin position="174"/>
        <end position="189"/>
    </location>
</feature>
<proteinExistence type="predicted"/>
<gene>
    <name evidence="3" type="ORF">HNY73_010234</name>
</gene>
<evidence type="ECO:0000313" key="4">
    <source>
        <dbReference type="Proteomes" id="UP000807504"/>
    </source>
</evidence>
<keyword evidence="4" id="KW-1185">Reference proteome</keyword>
<reference evidence="3" key="2">
    <citation type="submission" date="2020-06" db="EMBL/GenBank/DDBJ databases">
        <authorList>
            <person name="Sheffer M."/>
        </authorList>
    </citation>
    <scope>NUCLEOTIDE SEQUENCE</scope>
</reference>
<accession>A0A8T0F279</accession>
<reference evidence="3" key="1">
    <citation type="journal article" date="2020" name="bioRxiv">
        <title>Chromosome-level reference genome of the European wasp spider Argiope bruennichi: a resource for studies on range expansion and evolutionary adaptation.</title>
        <authorList>
            <person name="Sheffer M.M."/>
            <person name="Hoppe A."/>
            <person name="Krehenwinkel H."/>
            <person name="Uhl G."/>
            <person name="Kuss A.W."/>
            <person name="Jensen L."/>
            <person name="Jensen C."/>
            <person name="Gillespie R.G."/>
            <person name="Hoff K.J."/>
            <person name="Prost S."/>
        </authorList>
    </citation>
    <scope>NUCLEOTIDE SEQUENCE</scope>
</reference>
<keyword evidence="1" id="KW-0175">Coiled coil</keyword>
<organism evidence="3 4">
    <name type="scientific">Argiope bruennichi</name>
    <name type="common">Wasp spider</name>
    <name type="synonym">Aranea bruennichi</name>
    <dbReference type="NCBI Taxonomy" id="94029"/>
    <lineage>
        <taxon>Eukaryota</taxon>
        <taxon>Metazoa</taxon>
        <taxon>Ecdysozoa</taxon>
        <taxon>Arthropoda</taxon>
        <taxon>Chelicerata</taxon>
        <taxon>Arachnida</taxon>
        <taxon>Araneae</taxon>
        <taxon>Araneomorphae</taxon>
        <taxon>Entelegynae</taxon>
        <taxon>Araneoidea</taxon>
        <taxon>Araneidae</taxon>
        <taxon>Argiope</taxon>
    </lineage>
</organism>
<protein>
    <submittedName>
        <fullName evidence="3">Uncharacterized protein</fullName>
    </submittedName>
</protein>
<feature type="region of interest" description="Disordered" evidence="2">
    <location>
        <begin position="174"/>
        <end position="202"/>
    </location>
</feature>
<comment type="caution">
    <text evidence="3">The sequence shown here is derived from an EMBL/GenBank/DDBJ whole genome shotgun (WGS) entry which is preliminary data.</text>
</comment>
<sequence length="576" mass="66631">MEIMPSKFRSPPPKPPRRRHSDQLSISPSGTYPSSRKKHYDENKLCSKETQRKIGNSIGCGSLPTNWVPDFSTETKNEHSVFSKRSSLSSTHLKNACMNLQICSSTLTSKDSNCLNDTMMEVDCKNKEHFERIQKKELPYLGQLTRSGIFSTKYSSRDFFDFLCNDIQRTSDVHDMLSDSPEHKSNPKYDHRRHHSDPLLSYPEGSCSKNSLEIYVTKSHSVLENLSLGNQNHLCNSFNASFELKDTQNLHEEIKNLKEVNNKLWQHLCSTQACLEKLTKNAEENVNSLSVSDLLSSLYSSQKARDCAMEDRMRIILEERDAAIQELENMVQIIARSFKDGAIENEEKFSDKEIKDLLKEIEVTYNPAKLLQQQRLLLTYLYRSKELKQDYMMHELKLAVSENNHLKEKMKYLEEELKSMKICNELWNADNKHWENNLLNILCQVIQQRDIALSKANNAQNLEHAHGRLNYESSRIMEPQIDDKESLQKKSGNIISSVKRNLESSHSDEYKYDEMSIETLSDDEIRLLKGEILVLNKALEMEIEKRENAEEKCLRLERLVSVLQRKVNGQNVGISV</sequence>
<name>A0A8T0F279_ARGBR</name>
<dbReference type="OrthoDB" id="6426880at2759"/>
<evidence type="ECO:0000256" key="2">
    <source>
        <dbReference type="SAM" id="MobiDB-lite"/>
    </source>
</evidence>
<evidence type="ECO:0000313" key="3">
    <source>
        <dbReference type="EMBL" id="KAF8784572.1"/>
    </source>
</evidence>
<feature type="compositionally biased region" description="Polar residues" evidence="2">
    <location>
        <begin position="23"/>
        <end position="34"/>
    </location>
</feature>
<dbReference type="OMA" id="KLWQHLC"/>
<evidence type="ECO:0000256" key="1">
    <source>
        <dbReference type="SAM" id="Coils"/>
    </source>
</evidence>